<evidence type="ECO:0000313" key="2">
    <source>
        <dbReference type="Proteomes" id="UP001595998"/>
    </source>
</evidence>
<dbReference type="RefSeq" id="WP_380036383.1">
    <property type="nucleotide sequence ID" value="NZ_JBHSEH010000004.1"/>
</dbReference>
<keyword evidence="2" id="KW-1185">Reference proteome</keyword>
<protein>
    <submittedName>
        <fullName evidence="1">Uncharacterized protein</fullName>
    </submittedName>
</protein>
<accession>A0ABV8XKW9</accession>
<name>A0ABV8XKW9_9DEIO</name>
<organism evidence="1 2">
    <name type="scientific">Deinococcus navajonensis</name>
    <dbReference type="NCBI Taxonomy" id="309884"/>
    <lineage>
        <taxon>Bacteria</taxon>
        <taxon>Thermotogati</taxon>
        <taxon>Deinococcota</taxon>
        <taxon>Deinococci</taxon>
        <taxon>Deinococcales</taxon>
        <taxon>Deinococcaceae</taxon>
        <taxon>Deinococcus</taxon>
    </lineage>
</organism>
<reference evidence="2" key="1">
    <citation type="journal article" date="2019" name="Int. J. Syst. Evol. Microbiol.">
        <title>The Global Catalogue of Microorganisms (GCM) 10K type strain sequencing project: providing services to taxonomists for standard genome sequencing and annotation.</title>
        <authorList>
            <consortium name="The Broad Institute Genomics Platform"/>
            <consortium name="The Broad Institute Genome Sequencing Center for Infectious Disease"/>
            <person name="Wu L."/>
            <person name="Ma J."/>
        </authorList>
    </citation>
    <scope>NUCLEOTIDE SEQUENCE [LARGE SCALE GENOMIC DNA]</scope>
    <source>
        <strain evidence="2">CCUG 56029</strain>
    </source>
</reference>
<sequence length="62" mass="6879">MRTFLERYLAGEHEQVRADLVELGPDVCQPTALPDATAVARETMQRAQNNIVALIAQLRVMG</sequence>
<dbReference type="Proteomes" id="UP001595998">
    <property type="component" value="Unassembled WGS sequence"/>
</dbReference>
<dbReference type="EMBL" id="JBHSEH010000004">
    <property type="protein sequence ID" value="MFC4425227.1"/>
    <property type="molecule type" value="Genomic_DNA"/>
</dbReference>
<gene>
    <name evidence="1" type="ORF">ACFOZ9_03310</name>
</gene>
<comment type="caution">
    <text evidence="1">The sequence shown here is derived from an EMBL/GenBank/DDBJ whole genome shotgun (WGS) entry which is preliminary data.</text>
</comment>
<evidence type="ECO:0000313" key="1">
    <source>
        <dbReference type="EMBL" id="MFC4425227.1"/>
    </source>
</evidence>
<proteinExistence type="predicted"/>